<dbReference type="PANTHER" id="PTHR43084:SF1">
    <property type="entry name" value="PERSULFIDE DIOXYGENASE ETHE1, MITOCHONDRIAL"/>
    <property type="match status" value="1"/>
</dbReference>
<dbReference type="InterPro" id="IPR051682">
    <property type="entry name" value="Mito_Persulfide_Diox"/>
</dbReference>
<dbReference type="AlphaFoldDB" id="A0A812QRB5"/>
<dbReference type="GO" id="GO:0070813">
    <property type="term" value="P:hydrogen sulfide metabolic process"/>
    <property type="evidence" value="ECO:0007669"/>
    <property type="project" value="TreeGrafter"/>
</dbReference>
<evidence type="ECO:0000313" key="4">
    <source>
        <dbReference type="Proteomes" id="UP000649617"/>
    </source>
</evidence>
<dbReference type="SUPFAM" id="SSF56281">
    <property type="entry name" value="Metallo-hydrolase/oxidoreductase"/>
    <property type="match status" value="1"/>
</dbReference>
<keyword evidence="4" id="KW-1185">Reference proteome</keyword>
<dbReference type="SMART" id="SM00849">
    <property type="entry name" value="Lactamase_B"/>
    <property type="match status" value="1"/>
</dbReference>
<evidence type="ECO:0000259" key="2">
    <source>
        <dbReference type="SMART" id="SM00849"/>
    </source>
</evidence>
<feature type="domain" description="Metallo-beta-lactamase" evidence="2">
    <location>
        <begin position="95"/>
        <end position="263"/>
    </location>
</feature>
<protein>
    <submittedName>
        <fullName evidence="3">ETHE1 protein</fullName>
    </submittedName>
</protein>
<sequence>MRALIDAIDELPRPLVIQCTTANRSGIALLLWLAHARGYTAECADRLVKDLELDTVKLEALAWLREKLPKLSPGFHGPLIEHAPEVLQFWDPQSHTLTYLVRCAESREAVLIDPVLGQVDRDLSVLKDLGLRLKYIIYTHDGQEHSSAGVVKRHFREDQHDVQILVSTAFSHAELADRRVRNGEVIKFGKLAMEVRATPGLNDGSMAFTLQTGTAAFVFTGDTLWVRGGAKRDYQRHNLRKLQESVRRQILTLPDETIVCPGHDNKGRSVSTVEEERLFNSRFSQPISEFEDYMTQEPPSAKSLAERPFLPPQSKANAAFGVAAFM</sequence>
<comment type="caution">
    <text evidence="3">The sequence shown here is derived from an EMBL/GenBank/DDBJ whole genome shotgun (WGS) entry which is preliminary data.</text>
</comment>
<dbReference type="InterPro" id="IPR036866">
    <property type="entry name" value="RibonucZ/Hydroxyglut_hydro"/>
</dbReference>
<name>A0A812QRB5_SYMPI</name>
<proteinExistence type="predicted"/>
<evidence type="ECO:0000313" key="3">
    <source>
        <dbReference type="EMBL" id="CAE7399722.1"/>
    </source>
</evidence>
<dbReference type="Gene3D" id="3.60.15.10">
    <property type="entry name" value="Ribonuclease Z/Hydroxyacylglutathione hydrolase-like"/>
    <property type="match status" value="1"/>
</dbReference>
<dbReference type="GO" id="GO:0006749">
    <property type="term" value="P:glutathione metabolic process"/>
    <property type="evidence" value="ECO:0007669"/>
    <property type="project" value="InterPro"/>
</dbReference>
<keyword evidence="1" id="KW-0479">Metal-binding</keyword>
<organism evidence="3 4">
    <name type="scientific">Symbiodinium pilosum</name>
    <name type="common">Dinoflagellate</name>
    <dbReference type="NCBI Taxonomy" id="2952"/>
    <lineage>
        <taxon>Eukaryota</taxon>
        <taxon>Sar</taxon>
        <taxon>Alveolata</taxon>
        <taxon>Dinophyceae</taxon>
        <taxon>Suessiales</taxon>
        <taxon>Symbiodiniaceae</taxon>
        <taxon>Symbiodinium</taxon>
    </lineage>
</organism>
<gene>
    <name evidence="3" type="primary">ETHE1</name>
    <name evidence="3" type="ORF">SPIL2461_LOCUS9853</name>
</gene>
<dbReference type="InterPro" id="IPR001279">
    <property type="entry name" value="Metallo-B-lactamas"/>
</dbReference>
<dbReference type="GO" id="GO:0046872">
    <property type="term" value="F:metal ion binding"/>
    <property type="evidence" value="ECO:0007669"/>
    <property type="project" value="UniProtKB-KW"/>
</dbReference>
<dbReference type="Proteomes" id="UP000649617">
    <property type="component" value="Unassembled WGS sequence"/>
</dbReference>
<dbReference type="InterPro" id="IPR044528">
    <property type="entry name" value="POD-like_MBL-fold"/>
</dbReference>
<dbReference type="EMBL" id="CAJNIZ010017546">
    <property type="protein sequence ID" value="CAE7399722.1"/>
    <property type="molecule type" value="Genomic_DNA"/>
</dbReference>
<reference evidence="3" key="1">
    <citation type="submission" date="2021-02" db="EMBL/GenBank/DDBJ databases">
        <authorList>
            <person name="Dougan E. K."/>
            <person name="Rhodes N."/>
            <person name="Thang M."/>
            <person name="Chan C."/>
        </authorList>
    </citation>
    <scope>NUCLEOTIDE SEQUENCE</scope>
</reference>
<dbReference type="GO" id="GO:0050313">
    <property type="term" value="F:sulfur dioxygenase activity"/>
    <property type="evidence" value="ECO:0007669"/>
    <property type="project" value="InterPro"/>
</dbReference>
<dbReference type="CDD" id="cd07724">
    <property type="entry name" value="POD-like_MBL-fold"/>
    <property type="match status" value="1"/>
</dbReference>
<evidence type="ECO:0000256" key="1">
    <source>
        <dbReference type="ARBA" id="ARBA00022723"/>
    </source>
</evidence>
<dbReference type="OrthoDB" id="449487at2759"/>
<dbReference type="PANTHER" id="PTHR43084">
    <property type="entry name" value="PERSULFIDE DIOXYGENASE ETHE1"/>
    <property type="match status" value="1"/>
</dbReference>
<accession>A0A812QRB5</accession>